<evidence type="ECO:0000313" key="1">
    <source>
        <dbReference type="EMBL" id="KKN65035.1"/>
    </source>
</evidence>
<sequence>MCVRRAGAIPRPPTVLMPLRIWIARRLEKLIAIVLQRRVMIITEFPLFRSHDHFIRRVPEFEVFEVRK</sequence>
<dbReference type="AlphaFoldDB" id="A0A0F9S7Z6"/>
<dbReference type="EMBL" id="LAZR01000537">
    <property type="protein sequence ID" value="KKN65035.1"/>
    <property type="molecule type" value="Genomic_DNA"/>
</dbReference>
<organism evidence="1">
    <name type="scientific">marine sediment metagenome</name>
    <dbReference type="NCBI Taxonomy" id="412755"/>
    <lineage>
        <taxon>unclassified sequences</taxon>
        <taxon>metagenomes</taxon>
        <taxon>ecological metagenomes</taxon>
    </lineage>
</organism>
<comment type="caution">
    <text evidence="1">The sequence shown here is derived from an EMBL/GenBank/DDBJ whole genome shotgun (WGS) entry which is preliminary data.</text>
</comment>
<accession>A0A0F9S7Z6</accession>
<reference evidence="1" key="1">
    <citation type="journal article" date="2015" name="Nature">
        <title>Complex archaea that bridge the gap between prokaryotes and eukaryotes.</title>
        <authorList>
            <person name="Spang A."/>
            <person name="Saw J.H."/>
            <person name="Jorgensen S.L."/>
            <person name="Zaremba-Niedzwiedzka K."/>
            <person name="Martijn J."/>
            <person name="Lind A.E."/>
            <person name="van Eijk R."/>
            <person name="Schleper C."/>
            <person name="Guy L."/>
            <person name="Ettema T.J."/>
        </authorList>
    </citation>
    <scope>NUCLEOTIDE SEQUENCE</scope>
</reference>
<gene>
    <name evidence="1" type="ORF">LCGC14_0485920</name>
</gene>
<protein>
    <submittedName>
        <fullName evidence="1">Uncharacterized protein</fullName>
    </submittedName>
</protein>
<proteinExistence type="predicted"/>
<name>A0A0F9S7Z6_9ZZZZ</name>